<keyword evidence="2" id="KW-1185">Reference proteome</keyword>
<name>A0ACC2SAC8_9FUNG</name>
<sequence>MVLFNLNLVPARSGSLSSTPPLNLIHTPRSTVGLSTEPFASNEALPSLFPAVNILPPFGELPSLQSATSILPPLAEAGLSHFKPSSQGNPGSSSGLEESKTPTEKVIAKKVKPVKKPVHRRPNIQRIKAPLANELPSAVEFKFDPQVYSQASLLKTYPNTFCPQPTLIS</sequence>
<dbReference type="Proteomes" id="UP001165960">
    <property type="component" value="Unassembled WGS sequence"/>
</dbReference>
<reference evidence="1" key="1">
    <citation type="submission" date="2022-04" db="EMBL/GenBank/DDBJ databases">
        <title>Genome of the entomopathogenic fungus Entomophthora muscae.</title>
        <authorList>
            <person name="Elya C."/>
            <person name="Lovett B.R."/>
            <person name="Lee E."/>
            <person name="Macias A.M."/>
            <person name="Hajek A.E."/>
            <person name="De Bivort B.L."/>
            <person name="Kasson M.T."/>
            <person name="De Fine Licht H.H."/>
            <person name="Stajich J.E."/>
        </authorList>
    </citation>
    <scope>NUCLEOTIDE SEQUENCE</scope>
    <source>
        <strain evidence="1">Berkeley</strain>
    </source>
</reference>
<protein>
    <submittedName>
        <fullName evidence="1">Uncharacterized protein</fullName>
    </submittedName>
</protein>
<organism evidence="1 2">
    <name type="scientific">Entomophthora muscae</name>
    <dbReference type="NCBI Taxonomy" id="34485"/>
    <lineage>
        <taxon>Eukaryota</taxon>
        <taxon>Fungi</taxon>
        <taxon>Fungi incertae sedis</taxon>
        <taxon>Zoopagomycota</taxon>
        <taxon>Entomophthoromycotina</taxon>
        <taxon>Entomophthoromycetes</taxon>
        <taxon>Entomophthorales</taxon>
        <taxon>Entomophthoraceae</taxon>
        <taxon>Entomophthora</taxon>
    </lineage>
</organism>
<dbReference type="EMBL" id="QTSX02005689">
    <property type="protein sequence ID" value="KAJ9059285.1"/>
    <property type="molecule type" value="Genomic_DNA"/>
</dbReference>
<evidence type="ECO:0000313" key="1">
    <source>
        <dbReference type="EMBL" id="KAJ9059285.1"/>
    </source>
</evidence>
<accession>A0ACC2SAC8</accession>
<proteinExistence type="predicted"/>
<gene>
    <name evidence="1" type="ORF">DSO57_1003902</name>
</gene>
<comment type="caution">
    <text evidence="1">The sequence shown here is derived from an EMBL/GenBank/DDBJ whole genome shotgun (WGS) entry which is preliminary data.</text>
</comment>
<evidence type="ECO:0000313" key="2">
    <source>
        <dbReference type="Proteomes" id="UP001165960"/>
    </source>
</evidence>